<dbReference type="PROSITE" id="PS51476">
    <property type="entry name" value="PROTEASOME_BETA_2"/>
    <property type="match status" value="1"/>
</dbReference>
<dbReference type="HAMAP" id="MF_02113_A">
    <property type="entry name" value="Proteasome_B_A"/>
    <property type="match status" value="1"/>
</dbReference>
<dbReference type="HOGENOM" id="CLU_035750_7_2_2"/>
<dbReference type="AlphaFoldDB" id="A0A076LAX8"/>
<keyword evidence="2 9" id="KW-0963">Cytoplasm</keyword>
<sequence>MDAMKGTTTVGLICDDAVILATDKRASLGNLIADKNAKKLYKIDDYIALTIAGSVGDAQAIIRLLTAEAKLYKMRTGKNISPLACATLLSNILHSSRYFPFLTQIIIGGYDLLEGAKLFSLDPLGGMNEEKTFTATGSGSPIAYGVLEAGYDKDMPVEEGIKLAIKALKSAMERDTFSGNGISLAVITKEGVKIFEDEEIEKILDSMKSKSKKKTTKRSRRKSK</sequence>
<dbReference type="CDD" id="cd03764">
    <property type="entry name" value="proteasome_beta_archeal"/>
    <property type="match status" value="1"/>
</dbReference>
<dbReference type="KEGG" id="mjh:JH146_0486"/>
<reference evidence="11 12" key="1">
    <citation type="journal article" date="2015" name="Int. J. Syst. Evol. Microbiol.">
        <title>M ethanocaldococcus bathoardescens sp. nov., a hyperthermophilic methanogen isolated from a volcanically active deep-sea hydrothermal vent.</title>
        <authorList>
            <person name="Stewart L.C."/>
            <person name="Jung J.H."/>
            <person name="Kim Y.T."/>
            <person name="Kwon S.W."/>
            <person name="Park C.S."/>
            <person name="Holden J.F."/>
        </authorList>
    </citation>
    <scope>NUCLEOTIDE SEQUENCE [LARGE SCALE GENOMIC DNA]</scope>
    <source>
        <strain evidence="11 12">JH146</strain>
    </source>
</reference>
<dbReference type="PROSITE" id="PS00854">
    <property type="entry name" value="PROTEASOME_BETA_1"/>
    <property type="match status" value="1"/>
</dbReference>
<evidence type="ECO:0000256" key="6">
    <source>
        <dbReference type="ARBA" id="ARBA00022813"/>
    </source>
</evidence>
<dbReference type="FunFam" id="3.60.20.10:FF:000049">
    <property type="entry name" value="Proteasome subunit beta"/>
    <property type="match status" value="1"/>
</dbReference>
<protein>
    <recommendedName>
        <fullName evidence="9">Proteasome subunit beta</fullName>
        <ecNumber evidence="9">3.4.25.1</ecNumber>
    </recommendedName>
    <alternativeName>
        <fullName evidence="9">20S proteasome beta subunit</fullName>
    </alternativeName>
    <alternativeName>
        <fullName evidence="9">Proteasome core protein PsmB</fullName>
    </alternativeName>
</protein>
<dbReference type="EC" id="3.4.25.1" evidence="9"/>
<evidence type="ECO:0000256" key="5">
    <source>
        <dbReference type="ARBA" id="ARBA00022801"/>
    </source>
</evidence>
<keyword evidence="12" id="KW-1185">Reference proteome</keyword>
<dbReference type="GO" id="GO:0019774">
    <property type="term" value="C:proteasome core complex, beta-subunit complex"/>
    <property type="evidence" value="ECO:0007669"/>
    <property type="project" value="UniProtKB-UniRule"/>
</dbReference>
<comment type="subcellular location">
    <subcellularLocation>
        <location evidence="9">Cytoplasm</location>
    </subcellularLocation>
</comment>
<keyword evidence="7 9" id="KW-0647">Proteasome</keyword>
<dbReference type="InterPro" id="IPR016050">
    <property type="entry name" value="Proteasome_bsu_CS"/>
</dbReference>
<evidence type="ECO:0000256" key="1">
    <source>
        <dbReference type="ARBA" id="ARBA00001198"/>
    </source>
</evidence>
<dbReference type="OrthoDB" id="6330at2157"/>
<comment type="subunit">
    <text evidence="9">The 20S proteasome core is composed of 14 alpha and 14 beta subunits that assemble into four stacked heptameric rings, resulting in a barrel-shaped structure. The two inner rings, each composed of seven catalytic beta subunits, are sandwiched by two outer rings, each composed of seven alpha subunits. The catalytic chamber with the active sites is on the inside of the barrel. Has a gated structure, the ends of the cylinder being occluded by the N-termini of the alpha-subunits. Is capped at one or both ends by the proteasome regulatory ATPase, PAN.</text>
</comment>
<dbReference type="GeneID" id="24891086"/>
<comment type="function">
    <text evidence="9">Component of the proteasome core, a large protease complex with broad specificity involved in protein degradation.</text>
</comment>
<evidence type="ECO:0000256" key="10">
    <source>
        <dbReference type="PIRSR" id="PIRSR600243-1"/>
    </source>
</evidence>
<name>A0A076LAX8_9EURY</name>
<organism evidence="11 12">
    <name type="scientific">Methanocaldococcus bathoardescens</name>
    <dbReference type="NCBI Taxonomy" id="1301915"/>
    <lineage>
        <taxon>Archaea</taxon>
        <taxon>Methanobacteriati</taxon>
        <taxon>Methanobacteriota</taxon>
        <taxon>Methanomada group</taxon>
        <taxon>Methanococci</taxon>
        <taxon>Methanococcales</taxon>
        <taxon>Methanocaldococcaceae</taxon>
        <taxon>Methanocaldococcus</taxon>
    </lineage>
</organism>
<dbReference type="STRING" id="1301915.JH146_0486"/>
<dbReference type="GO" id="GO:0004298">
    <property type="term" value="F:threonine-type endopeptidase activity"/>
    <property type="evidence" value="ECO:0007669"/>
    <property type="project" value="UniProtKB-UniRule"/>
</dbReference>
<keyword evidence="8 9" id="KW-0865">Zymogen</keyword>
<evidence type="ECO:0000256" key="3">
    <source>
        <dbReference type="ARBA" id="ARBA00022670"/>
    </source>
</evidence>
<keyword evidence="5 9" id="KW-0378">Hydrolase</keyword>
<dbReference type="RefSeq" id="WP_048201538.1">
    <property type="nucleotide sequence ID" value="NZ_CP009149.1"/>
</dbReference>
<dbReference type="Gene3D" id="3.60.20.10">
    <property type="entry name" value="Glutamine Phosphoribosylpyrophosphate, subunit 1, domain 1"/>
    <property type="match status" value="1"/>
</dbReference>
<dbReference type="GO" id="GO:0010498">
    <property type="term" value="P:proteasomal protein catabolic process"/>
    <property type="evidence" value="ECO:0007669"/>
    <property type="project" value="UniProtKB-UniRule"/>
</dbReference>
<dbReference type="PANTHER" id="PTHR32194:SF0">
    <property type="entry name" value="ATP-DEPENDENT PROTEASE SUBUNIT HSLV"/>
    <property type="match status" value="1"/>
</dbReference>
<feature type="active site" description="Nucleophile" evidence="9 10">
    <location>
        <position position="7"/>
    </location>
</feature>
<dbReference type="NCBIfam" id="TIGR03634">
    <property type="entry name" value="arc_protsome_B"/>
    <property type="match status" value="1"/>
</dbReference>
<keyword evidence="6 9" id="KW-0068">Autocatalytic cleavage</keyword>
<dbReference type="SUPFAM" id="SSF56235">
    <property type="entry name" value="N-terminal nucleophile aminohydrolases (Ntn hydrolases)"/>
    <property type="match status" value="1"/>
</dbReference>
<dbReference type="EMBL" id="CP009149">
    <property type="protein sequence ID" value="AIJ05336.1"/>
    <property type="molecule type" value="Genomic_DNA"/>
</dbReference>
<dbReference type="GO" id="GO:0005737">
    <property type="term" value="C:cytoplasm"/>
    <property type="evidence" value="ECO:0007669"/>
    <property type="project" value="UniProtKB-SubCell"/>
</dbReference>
<evidence type="ECO:0000256" key="2">
    <source>
        <dbReference type="ARBA" id="ARBA00022490"/>
    </source>
</evidence>
<comment type="catalytic activity">
    <reaction evidence="1 9">
        <text>Cleavage of peptide bonds with very broad specificity.</text>
        <dbReference type="EC" id="3.4.25.1"/>
    </reaction>
</comment>
<comment type="similarity">
    <text evidence="9">Belongs to the peptidase T1B family.</text>
</comment>
<dbReference type="PANTHER" id="PTHR32194">
    <property type="entry name" value="METALLOPROTEASE TLDD"/>
    <property type="match status" value="1"/>
</dbReference>
<evidence type="ECO:0000313" key="12">
    <source>
        <dbReference type="Proteomes" id="UP000028781"/>
    </source>
</evidence>
<evidence type="ECO:0000313" key="11">
    <source>
        <dbReference type="EMBL" id="AIJ05336.1"/>
    </source>
</evidence>
<feature type="propeptide" id="PRO_5005002686" description="Removed in mature form; by autocatalysis" evidence="9">
    <location>
        <begin position="1"/>
        <end position="6"/>
    </location>
</feature>
<dbReference type="Pfam" id="PF00227">
    <property type="entry name" value="Proteasome"/>
    <property type="match status" value="1"/>
</dbReference>
<evidence type="ECO:0000256" key="9">
    <source>
        <dbReference type="HAMAP-Rule" id="MF_02113"/>
    </source>
</evidence>
<dbReference type="Proteomes" id="UP000028781">
    <property type="component" value="Chromosome"/>
</dbReference>
<feature type="chain" id="PRO_5023575549" description="Proteasome subunit beta" evidence="9">
    <location>
        <begin position="7"/>
        <end position="224"/>
    </location>
</feature>
<evidence type="ECO:0000256" key="8">
    <source>
        <dbReference type="ARBA" id="ARBA00023145"/>
    </source>
</evidence>
<accession>A0A076LAX8</accession>
<keyword evidence="3 9" id="KW-0645">Protease</keyword>
<dbReference type="InterPro" id="IPR001353">
    <property type="entry name" value="Proteasome_sua/b"/>
</dbReference>
<comment type="activity regulation">
    <text evidence="9">The formation of the proteasomal ATPase PAN-20S proteasome complex, via the docking of the C-termini of PAN into the intersubunit pockets in the alpha-rings, triggers opening of the gate for substrate entry. Interconversion between the open-gate and close-gate conformations leads to a dynamic regulation of the 20S proteasome proteolysis activity.</text>
</comment>
<dbReference type="PRINTS" id="PR00141">
    <property type="entry name" value="PROTEASOME"/>
</dbReference>
<proteinExistence type="inferred from homology"/>
<dbReference type="InterPro" id="IPR000243">
    <property type="entry name" value="Pept_T1A_subB"/>
</dbReference>
<gene>
    <name evidence="9" type="primary">psmB</name>
    <name evidence="11" type="ORF">JH146_0486</name>
</gene>
<evidence type="ECO:0000256" key="4">
    <source>
        <dbReference type="ARBA" id="ARBA00022698"/>
    </source>
</evidence>
<dbReference type="InterPro" id="IPR029055">
    <property type="entry name" value="Ntn_hydrolases_N"/>
</dbReference>
<evidence type="ECO:0000256" key="7">
    <source>
        <dbReference type="ARBA" id="ARBA00022942"/>
    </source>
</evidence>
<keyword evidence="4 9" id="KW-0888">Threonine protease</keyword>
<dbReference type="InterPro" id="IPR023333">
    <property type="entry name" value="Proteasome_suB-type"/>
</dbReference>
<dbReference type="InterPro" id="IPR019983">
    <property type="entry name" value="Pept_T1A_Psome_bsu_arc"/>
</dbReference>